<sequence>MKVHPLYGFYLVWILNSERSSECIVAFLIENQKETSLDFYDVGIPGPSSEITVDNLNSNVTNERDCLKFVWTRSSIKYLMRTYIEFEKHFDNNRKTKIQIWNEISAELNKFGFSVKCVSENGGHIPQHTKISKKKIQKLMESIFSKDPSYTAIAIISCGVNTVERQIDSSLYSKATGASTDLMPPRPPDEPLTKTQKTNKKKVVSDHLEKIANHMAEFNEIFKNLVQTESEKNDLLKQLLDNFGFIISYLK</sequence>
<name>A0A6G0Y0Q6_APHCR</name>
<keyword evidence="3" id="KW-1185">Reference proteome</keyword>
<comment type="caution">
    <text evidence="2">The sequence shown here is derived from an EMBL/GenBank/DDBJ whole genome shotgun (WGS) entry which is preliminary data.</text>
</comment>
<protein>
    <submittedName>
        <fullName evidence="2">Uncharacterized protein</fullName>
    </submittedName>
</protein>
<accession>A0A6G0Y0Q6</accession>
<dbReference type="Proteomes" id="UP000478052">
    <property type="component" value="Unassembled WGS sequence"/>
</dbReference>
<dbReference type="Gene3D" id="1.10.10.60">
    <property type="entry name" value="Homeodomain-like"/>
    <property type="match status" value="1"/>
</dbReference>
<reference evidence="2 3" key="1">
    <citation type="submission" date="2019-08" db="EMBL/GenBank/DDBJ databases">
        <title>Whole genome of Aphis craccivora.</title>
        <authorList>
            <person name="Voronova N.V."/>
            <person name="Shulinski R.S."/>
            <person name="Bandarenka Y.V."/>
            <person name="Zhorov D.G."/>
            <person name="Warner D."/>
        </authorList>
    </citation>
    <scope>NUCLEOTIDE SEQUENCE [LARGE SCALE GENOMIC DNA]</scope>
    <source>
        <strain evidence="2">180601</strain>
        <tissue evidence="2">Whole Body</tissue>
    </source>
</reference>
<dbReference type="EMBL" id="VUJU01006965">
    <property type="protein sequence ID" value="KAF0747090.1"/>
    <property type="molecule type" value="Genomic_DNA"/>
</dbReference>
<gene>
    <name evidence="2" type="ORF">FWK35_00019069</name>
</gene>
<organism evidence="2 3">
    <name type="scientific">Aphis craccivora</name>
    <name type="common">Cowpea aphid</name>
    <dbReference type="NCBI Taxonomy" id="307492"/>
    <lineage>
        <taxon>Eukaryota</taxon>
        <taxon>Metazoa</taxon>
        <taxon>Ecdysozoa</taxon>
        <taxon>Arthropoda</taxon>
        <taxon>Hexapoda</taxon>
        <taxon>Insecta</taxon>
        <taxon>Pterygota</taxon>
        <taxon>Neoptera</taxon>
        <taxon>Paraneoptera</taxon>
        <taxon>Hemiptera</taxon>
        <taxon>Sternorrhyncha</taxon>
        <taxon>Aphidomorpha</taxon>
        <taxon>Aphidoidea</taxon>
        <taxon>Aphididae</taxon>
        <taxon>Aphidini</taxon>
        <taxon>Aphis</taxon>
        <taxon>Aphis</taxon>
    </lineage>
</organism>
<dbReference type="OrthoDB" id="1475929at2759"/>
<evidence type="ECO:0000313" key="2">
    <source>
        <dbReference type="EMBL" id="KAF0747090.1"/>
    </source>
</evidence>
<evidence type="ECO:0000313" key="3">
    <source>
        <dbReference type="Proteomes" id="UP000478052"/>
    </source>
</evidence>
<feature type="region of interest" description="Disordered" evidence="1">
    <location>
        <begin position="176"/>
        <end position="200"/>
    </location>
</feature>
<evidence type="ECO:0000256" key="1">
    <source>
        <dbReference type="SAM" id="MobiDB-lite"/>
    </source>
</evidence>
<dbReference type="AlphaFoldDB" id="A0A6G0Y0Q6"/>
<proteinExistence type="predicted"/>